<feature type="signal peptide" evidence="1">
    <location>
        <begin position="1"/>
        <end position="26"/>
    </location>
</feature>
<dbReference type="OrthoDB" id="1065092at2"/>
<name>A0A4Y8L3Z8_9BACT</name>
<keyword evidence="1" id="KW-0732">Signal</keyword>
<comment type="caution">
    <text evidence="2">The sequence shown here is derived from an EMBL/GenBank/DDBJ whole genome shotgun (WGS) entry which is preliminary data.</text>
</comment>
<evidence type="ECO:0000256" key="1">
    <source>
        <dbReference type="SAM" id="SignalP"/>
    </source>
</evidence>
<evidence type="ECO:0000313" key="3">
    <source>
        <dbReference type="Proteomes" id="UP000297861"/>
    </source>
</evidence>
<dbReference type="Proteomes" id="UP000297861">
    <property type="component" value="Unassembled WGS sequence"/>
</dbReference>
<sequence>MKSMKNRKTVLGLIILFVTSMGQISAQSESAVDINLSGDLVSSYVWRGFKQAGASVQPALSVSAKGFTLGAWGSTDIAGKGNKEVDFYASYATSGLAFTVTDYWWDGEDAHRYFSSPKNTEETSYIGHSLETSLAYTFPESFPLTVAWNTFVLGQGNKKANGDNSFSTYVELSYPFSVKEVDFKIGTGFTPWESAMYGTDKFKFTSIHLGASKTVKINDSFSIPVFANIIANPAQEDIHFVFGITIK</sequence>
<dbReference type="EMBL" id="SOML01000003">
    <property type="protein sequence ID" value="TFD97399.1"/>
    <property type="molecule type" value="Genomic_DNA"/>
</dbReference>
<gene>
    <name evidence="2" type="ORF">E2605_06960</name>
</gene>
<organism evidence="2 3">
    <name type="scientific">Dysgonomonas capnocytophagoides</name>
    <dbReference type="NCBI Taxonomy" id="45254"/>
    <lineage>
        <taxon>Bacteria</taxon>
        <taxon>Pseudomonadati</taxon>
        <taxon>Bacteroidota</taxon>
        <taxon>Bacteroidia</taxon>
        <taxon>Bacteroidales</taxon>
        <taxon>Dysgonomonadaceae</taxon>
        <taxon>Dysgonomonas</taxon>
    </lineage>
</organism>
<dbReference type="STRING" id="1121485.GCA_000426485_02371"/>
<reference evidence="2 3" key="1">
    <citation type="submission" date="2019-03" db="EMBL/GenBank/DDBJ databases">
        <title>San Antonio Military Medical Center submission to MRSN (WRAIR), pending publication.</title>
        <authorList>
            <person name="Blyth D.M."/>
            <person name="Mccarthy S.L."/>
            <person name="Schall S.E."/>
            <person name="Stam J.A."/>
            <person name="Ong A.C."/>
            <person name="Mcgann P.T."/>
        </authorList>
    </citation>
    <scope>NUCLEOTIDE SEQUENCE [LARGE SCALE GENOMIC DNA]</scope>
    <source>
        <strain evidence="2 3">MRSN571793</strain>
    </source>
</reference>
<evidence type="ECO:0000313" key="2">
    <source>
        <dbReference type="EMBL" id="TFD97399.1"/>
    </source>
</evidence>
<dbReference type="AlphaFoldDB" id="A0A4Y8L3Z8"/>
<keyword evidence="3" id="KW-1185">Reference proteome</keyword>
<evidence type="ECO:0008006" key="4">
    <source>
        <dbReference type="Google" id="ProtNLM"/>
    </source>
</evidence>
<feature type="chain" id="PRO_5021326671" description="FrrB" evidence="1">
    <location>
        <begin position="27"/>
        <end position="247"/>
    </location>
</feature>
<accession>A0A4Y8L3Z8</accession>
<proteinExistence type="predicted"/>
<protein>
    <recommendedName>
        <fullName evidence="4">FrrB</fullName>
    </recommendedName>
</protein>